<reference evidence="3" key="2">
    <citation type="submission" date="2017-02" db="UniProtKB">
        <authorList>
            <consortium name="WormBaseParasite"/>
        </authorList>
    </citation>
    <scope>IDENTIFICATION</scope>
</reference>
<organism evidence="2 3">
    <name type="scientific">Angiostrongylus cantonensis</name>
    <name type="common">Rat lungworm</name>
    <dbReference type="NCBI Taxonomy" id="6313"/>
    <lineage>
        <taxon>Eukaryota</taxon>
        <taxon>Metazoa</taxon>
        <taxon>Ecdysozoa</taxon>
        <taxon>Nematoda</taxon>
        <taxon>Chromadorea</taxon>
        <taxon>Rhabditida</taxon>
        <taxon>Rhabditina</taxon>
        <taxon>Rhabditomorpha</taxon>
        <taxon>Strongyloidea</taxon>
        <taxon>Metastrongylidae</taxon>
        <taxon>Angiostrongylus</taxon>
    </lineage>
</organism>
<name>A0A0K0DAY3_ANGCA</name>
<accession>A0A0K0DAY3</accession>
<sequence length="122" mass="13842">MVEAAEAGKSIRKAHRSFANYKNKMVALRRPDGTLTAYRKAMEKIIHEYYSDLFDSHVYLPLYEIKEDGYVAPPVLLSEIRHAISSVKIRTVPSPDRTRSEPEEPFASPHKHTGLGLHTLPV</sequence>
<dbReference type="Proteomes" id="UP000035642">
    <property type="component" value="Unassembled WGS sequence"/>
</dbReference>
<evidence type="ECO:0000313" key="3">
    <source>
        <dbReference type="WBParaSite" id="ACAC_0000751201-mRNA-1"/>
    </source>
</evidence>
<evidence type="ECO:0000256" key="1">
    <source>
        <dbReference type="SAM" id="MobiDB-lite"/>
    </source>
</evidence>
<dbReference type="WBParaSite" id="ACAC_0000751201-mRNA-1">
    <property type="protein sequence ID" value="ACAC_0000751201-mRNA-1"/>
    <property type="gene ID" value="ACAC_0000751201"/>
</dbReference>
<protein>
    <submittedName>
        <fullName evidence="3">Reverse transcriptase domain-containing protein</fullName>
    </submittedName>
</protein>
<proteinExistence type="predicted"/>
<evidence type="ECO:0000313" key="2">
    <source>
        <dbReference type="Proteomes" id="UP000035642"/>
    </source>
</evidence>
<dbReference type="AlphaFoldDB" id="A0A0K0DAY3"/>
<feature type="region of interest" description="Disordered" evidence="1">
    <location>
        <begin position="91"/>
        <end position="122"/>
    </location>
</feature>
<reference evidence="2" key="1">
    <citation type="submission" date="2012-09" db="EMBL/GenBank/DDBJ databases">
        <authorList>
            <person name="Martin A.A."/>
        </authorList>
    </citation>
    <scope>NUCLEOTIDE SEQUENCE</scope>
</reference>
<keyword evidence="2" id="KW-1185">Reference proteome</keyword>